<dbReference type="Proteomes" id="UP001174136">
    <property type="component" value="Unassembled WGS sequence"/>
</dbReference>
<dbReference type="PANTHER" id="PTHR46481:SF9">
    <property type="entry name" value="ZINC FINGER BED DOMAIN-CONTAINING PROTEIN 1-LIKE"/>
    <property type="match status" value="1"/>
</dbReference>
<dbReference type="GO" id="GO:0008270">
    <property type="term" value="F:zinc ion binding"/>
    <property type="evidence" value="ECO:0007669"/>
    <property type="project" value="UniProtKB-KW"/>
</dbReference>
<sequence length="1111" mass="126169">MDRWKATEFRQFLLYTGPVVLKTVVSPERYKHFLSLTVAMSILLESDDRIRNAYLQYAHELIKHFVTGCTVLYGKTFPVYNVHGLHHLHEDASHFNCSLNDISCFPFENYLQQIKKHVRSGRNPLEQVTRRLSEIEHSEVNKSKPNEKGEPANLNEAICKICGKTVKVKRGNTTNLRAHLASYHPATAARLPPPPATQSRGAAHAGASRQLGVGEAFARVGKYSRDSDRHKCLTGAVTRYLVEEMVPFATVEKPAFKSLLQKFDKQYELPGKTYFSETAVPKMYNTVRASVQSELKSVDFFSATTDMWSSVNMTPYMSLTVHYLTTDWTLKSRCLETVFMPQNHTSDNIAEALRSAFDEWSLDEKKLACITTDNGANIAAAVRKLSWTWLNCFGHNLHLAVTNAMGSVKDRTSRAMGLCHTLVGAFSQSWLKRRDLVKAQAELQIPQHGLIMDCPTRWGSKQKMVDRVLEQIPAIKRVLDDRRHQHLIPSWQDIAVLESVNAALKPVAEFTDLLSGENYVTVSSIKPVLKLLTEDVLKPSDEDTTLTSDIKRKMCSVLEEKYRPAALQKTLAKSCLLDPRYRGNNFDDDAEDGIKCALIEEILDMEHGGSGASASAAAQPVLGADSGATSGKKKTLGDLLKSRTSTSATVPKRARADLELTRYLQEEPTDPNENPLAWWRNNQERFPLLSTVARKYMCICATSTPSERVFSVAGNVVTPLRSSLKPHKPCDLHFLDDAIKDIDNVLSSGLQYRDRKVIVNILCIVCDAPAKAFVKNVKLCSGYYGCDRCMQRGEWHDKRQSEHHRGSTPFVNLPIDMIRSFPVDYMHQACLGVMKRLLFCWCRGQKGWRMSATQIDEVSRRLIALKHFIPSTFARKPRGLQELERWKATEFRQFMLYTGKIVLKGILKDDFYKHFMSFSVAMCILVSPRLVEQHSQYAADLMKFFVERGRELYEQQFLVYNTHSMLHLAEDAVSFHGLDKCSAFKFENYVQSVKRMVRSGRCPLSRVVRRLEEQKLQPLAEPMKRLASAFMLEHQECCEVIEDRDGSCLCRVFQRPEPHFLEPCNSALIEVLTLKNTNTTLRCISKNRLFRSAIRIPTGEKTIFMAILHEI</sequence>
<evidence type="ECO:0000256" key="2">
    <source>
        <dbReference type="ARBA" id="ARBA00022723"/>
    </source>
</evidence>
<proteinExistence type="predicted"/>
<accession>A0AA47M5Z5</accession>
<feature type="domain" description="HAT C-terminal dimerisation" evidence="11">
    <location>
        <begin position="659"/>
        <end position="737"/>
    </location>
</feature>
<dbReference type="AlphaFoldDB" id="A0AA47M5Z5"/>
<evidence type="ECO:0000256" key="7">
    <source>
        <dbReference type="ARBA" id="ARBA00023163"/>
    </source>
</evidence>
<dbReference type="EMBL" id="JAOPHQ010005727">
    <property type="protein sequence ID" value="KAK0134199.1"/>
    <property type="molecule type" value="Genomic_DNA"/>
</dbReference>
<dbReference type="SUPFAM" id="SSF57667">
    <property type="entry name" value="beta-beta-alpha zinc fingers"/>
    <property type="match status" value="1"/>
</dbReference>
<keyword evidence="4" id="KW-0862">Zinc</keyword>
<dbReference type="GO" id="GO:0003677">
    <property type="term" value="F:DNA binding"/>
    <property type="evidence" value="ECO:0007669"/>
    <property type="project" value="UniProtKB-KW"/>
</dbReference>
<keyword evidence="7" id="KW-0804">Transcription</keyword>
<reference evidence="12" key="1">
    <citation type="journal article" date="2023" name="Front. Mar. Sci.">
        <title>A new Merluccius polli reference genome to investigate the effects of global change in West African waters.</title>
        <authorList>
            <person name="Mateo J.L."/>
            <person name="Blanco-Fernandez C."/>
            <person name="Garcia-Vazquez E."/>
            <person name="Machado-Schiaffino G."/>
        </authorList>
    </citation>
    <scope>NUCLEOTIDE SEQUENCE</scope>
    <source>
        <strain evidence="12">C29</strain>
        <tissue evidence="12">Fin</tissue>
    </source>
</reference>
<dbReference type="InterPro" id="IPR003656">
    <property type="entry name" value="Znf_BED"/>
</dbReference>
<evidence type="ECO:0000256" key="6">
    <source>
        <dbReference type="ARBA" id="ARBA00023125"/>
    </source>
</evidence>
<evidence type="ECO:0000256" key="9">
    <source>
        <dbReference type="SAM" id="MobiDB-lite"/>
    </source>
</evidence>
<keyword evidence="2" id="KW-0479">Metal-binding</keyword>
<dbReference type="Pfam" id="PF05699">
    <property type="entry name" value="Dimer_Tnp_hAT"/>
    <property type="match status" value="1"/>
</dbReference>
<evidence type="ECO:0000259" key="11">
    <source>
        <dbReference type="Pfam" id="PF05699"/>
    </source>
</evidence>
<dbReference type="SUPFAM" id="SSF53098">
    <property type="entry name" value="Ribonuclease H-like"/>
    <property type="match status" value="1"/>
</dbReference>
<dbReference type="InterPro" id="IPR036236">
    <property type="entry name" value="Znf_C2H2_sf"/>
</dbReference>
<evidence type="ECO:0000256" key="5">
    <source>
        <dbReference type="ARBA" id="ARBA00023015"/>
    </source>
</evidence>
<gene>
    <name evidence="12" type="primary">ZBED1_194</name>
    <name evidence="12" type="ORF">N1851_030242</name>
</gene>
<name>A0AA47M5Z5_MERPO</name>
<evidence type="ECO:0000259" key="10">
    <source>
        <dbReference type="Pfam" id="PF02892"/>
    </source>
</evidence>
<feature type="region of interest" description="Disordered" evidence="9">
    <location>
        <begin position="186"/>
        <end position="208"/>
    </location>
</feature>
<feature type="domain" description="BED-type" evidence="10">
    <location>
        <begin position="155"/>
        <end position="185"/>
    </location>
</feature>
<keyword evidence="6" id="KW-0238">DNA-binding</keyword>
<evidence type="ECO:0000256" key="4">
    <source>
        <dbReference type="ARBA" id="ARBA00022833"/>
    </source>
</evidence>
<keyword evidence="3" id="KW-0863">Zinc-finger</keyword>
<dbReference type="SUPFAM" id="SSF140996">
    <property type="entry name" value="Hermes dimerisation domain"/>
    <property type="match status" value="1"/>
</dbReference>
<evidence type="ECO:0000256" key="1">
    <source>
        <dbReference type="ARBA" id="ARBA00004123"/>
    </source>
</evidence>
<dbReference type="GO" id="GO:0046983">
    <property type="term" value="F:protein dimerization activity"/>
    <property type="evidence" value="ECO:0007669"/>
    <property type="project" value="InterPro"/>
</dbReference>
<evidence type="ECO:0000313" key="13">
    <source>
        <dbReference type="Proteomes" id="UP001174136"/>
    </source>
</evidence>
<keyword evidence="8" id="KW-0539">Nucleus</keyword>
<protein>
    <submittedName>
        <fullName evidence="12">Zinc finger BED domain-containing protein 1</fullName>
    </submittedName>
</protein>
<dbReference type="Pfam" id="PF02892">
    <property type="entry name" value="zf-BED"/>
    <property type="match status" value="1"/>
</dbReference>
<dbReference type="InterPro" id="IPR008906">
    <property type="entry name" value="HATC_C_dom"/>
</dbReference>
<organism evidence="12 13">
    <name type="scientific">Merluccius polli</name>
    <name type="common">Benguela hake</name>
    <name type="synonym">Merluccius cadenati</name>
    <dbReference type="NCBI Taxonomy" id="89951"/>
    <lineage>
        <taxon>Eukaryota</taxon>
        <taxon>Metazoa</taxon>
        <taxon>Chordata</taxon>
        <taxon>Craniata</taxon>
        <taxon>Vertebrata</taxon>
        <taxon>Euteleostomi</taxon>
        <taxon>Actinopterygii</taxon>
        <taxon>Neopterygii</taxon>
        <taxon>Teleostei</taxon>
        <taxon>Neoteleostei</taxon>
        <taxon>Acanthomorphata</taxon>
        <taxon>Zeiogadaria</taxon>
        <taxon>Gadariae</taxon>
        <taxon>Gadiformes</taxon>
        <taxon>Gadoidei</taxon>
        <taxon>Merlucciidae</taxon>
        <taxon>Merluccius</taxon>
    </lineage>
</organism>
<dbReference type="PANTHER" id="PTHR46481">
    <property type="entry name" value="ZINC FINGER BED DOMAIN-CONTAINING PROTEIN 4"/>
    <property type="match status" value="1"/>
</dbReference>
<comment type="subcellular location">
    <subcellularLocation>
        <location evidence="1">Nucleus</location>
    </subcellularLocation>
</comment>
<dbReference type="InterPro" id="IPR052035">
    <property type="entry name" value="ZnF_BED_domain_contain"/>
</dbReference>
<evidence type="ECO:0000256" key="8">
    <source>
        <dbReference type="ARBA" id="ARBA00023242"/>
    </source>
</evidence>
<keyword evidence="5" id="KW-0805">Transcription regulation</keyword>
<dbReference type="GO" id="GO:0005634">
    <property type="term" value="C:nucleus"/>
    <property type="evidence" value="ECO:0007669"/>
    <property type="project" value="UniProtKB-SubCell"/>
</dbReference>
<dbReference type="InterPro" id="IPR012337">
    <property type="entry name" value="RNaseH-like_sf"/>
</dbReference>
<evidence type="ECO:0000313" key="12">
    <source>
        <dbReference type="EMBL" id="KAK0134199.1"/>
    </source>
</evidence>
<evidence type="ECO:0000256" key="3">
    <source>
        <dbReference type="ARBA" id="ARBA00022771"/>
    </source>
</evidence>
<keyword evidence="13" id="KW-1185">Reference proteome</keyword>
<comment type="caution">
    <text evidence="12">The sequence shown here is derived from an EMBL/GenBank/DDBJ whole genome shotgun (WGS) entry which is preliminary data.</text>
</comment>